<feature type="region of interest" description="Disordered" evidence="1">
    <location>
        <begin position="1"/>
        <end position="26"/>
    </location>
</feature>
<sequence length="307" mass="31960">MTQTDTSAQSEPESSVDSARTAAKSGREYLSKAAPYLRRGVESDAVTAAIGGTGLLGGLRALRDGERGRGLVGLVVGAGFVALTLARRRFRHRGEELSVEEADVADTGPDVEAVADEAGGVGEGDGATDEAVADAVDTSPDVESVESDAEPESEPESGTNDGTATTEEGATADDSEAEDVDRLGEAAFDGQSREVPAPQRAFDRGFLAHSAEAFWGIRSGDDAVLVSQDYDAIEGQDEVHYVASSEIGADARELPIPDVILNHWNEVLDDAASVTGGDDVLFVTTDRLAADGVLRVLPSKRADGRAE</sequence>
<protein>
    <submittedName>
        <fullName evidence="3">Uncharacterized protein</fullName>
    </submittedName>
</protein>
<dbReference type="Proteomes" id="UP000766550">
    <property type="component" value="Unassembled WGS sequence"/>
</dbReference>
<organism evidence="3 4">
    <name type="scientific">Haloarcula limicola</name>
    <dbReference type="NCBI Taxonomy" id="1429915"/>
    <lineage>
        <taxon>Archaea</taxon>
        <taxon>Methanobacteriati</taxon>
        <taxon>Methanobacteriota</taxon>
        <taxon>Stenosarchaea group</taxon>
        <taxon>Halobacteria</taxon>
        <taxon>Halobacteriales</taxon>
        <taxon>Haloarculaceae</taxon>
        <taxon>Haloarcula</taxon>
    </lineage>
</organism>
<proteinExistence type="predicted"/>
<feature type="transmembrane region" description="Helical" evidence="2">
    <location>
        <begin position="68"/>
        <end position="86"/>
    </location>
</feature>
<dbReference type="EMBL" id="JAHQXF010000001">
    <property type="protein sequence ID" value="MBV0923214.1"/>
    <property type="molecule type" value="Genomic_DNA"/>
</dbReference>
<reference evidence="3 4" key="1">
    <citation type="submission" date="2021-06" db="EMBL/GenBank/DDBJ databases">
        <title>New haloarchaea isolates fom saline soil.</title>
        <authorList>
            <person name="Duran-Viseras A."/>
            <person name="Sanchez-Porro C.S."/>
            <person name="Ventosa A."/>
        </authorList>
    </citation>
    <scope>NUCLEOTIDE SEQUENCE [LARGE SCALE GENOMIC DNA]</scope>
    <source>
        <strain evidence="3 4">JCM 183640</strain>
    </source>
</reference>
<gene>
    <name evidence="3" type="ORF">KTS45_03290</name>
</gene>
<feature type="region of interest" description="Disordered" evidence="1">
    <location>
        <begin position="135"/>
        <end position="178"/>
    </location>
</feature>
<name>A0A8J7Y7P2_9EURY</name>
<keyword evidence="2" id="KW-0472">Membrane</keyword>
<evidence type="ECO:0000313" key="3">
    <source>
        <dbReference type="EMBL" id="MBV0923214.1"/>
    </source>
</evidence>
<evidence type="ECO:0000256" key="1">
    <source>
        <dbReference type="SAM" id="MobiDB-lite"/>
    </source>
</evidence>
<keyword evidence="2" id="KW-0812">Transmembrane</keyword>
<evidence type="ECO:0000313" key="4">
    <source>
        <dbReference type="Proteomes" id="UP000766550"/>
    </source>
</evidence>
<accession>A0A8J7Y7P2</accession>
<keyword evidence="4" id="KW-1185">Reference proteome</keyword>
<evidence type="ECO:0000256" key="2">
    <source>
        <dbReference type="SAM" id="Phobius"/>
    </source>
</evidence>
<dbReference type="OrthoDB" id="346484at2157"/>
<dbReference type="AlphaFoldDB" id="A0A8J7Y7P2"/>
<feature type="compositionally biased region" description="Acidic residues" evidence="1">
    <location>
        <begin position="143"/>
        <end position="155"/>
    </location>
</feature>
<feature type="compositionally biased region" description="Polar residues" evidence="1">
    <location>
        <begin position="1"/>
        <end position="18"/>
    </location>
</feature>
<keyword evidence="2" id="KW-1133">Transmembrane helix</keyword>
<dbReference type="RefSeq" id="WP_162316359.1">
    <property type="nucleotide sequence ID" value="NZ_JAHQXF010000001.1"/>
</dbReference>
<comment type="caution">
    <text evidence="3">The sequence shown here is derived from an EMBL/GenBank/DDBJ whole genome shotgun (WGS) entry which is preliminary data.</text>
</comment>